<dbReference type="Proteomes" id="UP001516400">
    <property type="component" value="Unassembled WGS sequence"/>
</dbReference>
<evidence type="ECO:0000313" key="3">
    <source>
        <dbReference type="Proteomes" id="UP001516400"/>
    </source>
</evidence>
<dbReference type="InterPro" id="IPR007110">
    <property type="entry name" value="Ig-like_dom"/>
</dbReference>
<dbReference type="SUPFAM" id="SSF48726">
    <property type="entry name" value="Immunoglobulin"/>
    <property type="match status" value="1"/>
</dbReference>
<comment type="caution">
    <text evidence="2">The sequence shown here is derived from an EMBL/GenBank/DDBJ whole genome shotgun (WGS) entry which is preliminary data.</text>
</comment>
<gene>
    <name evidence="2" type="ORF">HHI36_010494</name>
</gene>
<keyword evidence="3" id="KW-1185">Reference proteome</keyword>
<accession>A0ABD2MIV4</accession>
<proteinExistence type="predicted"/>
<dbReference type="AlphaFoldDB" id="A0ABD2MIV4"/>
<dbReference type="EMBL" id="JABFTP020000001">
    <property type="protein sequence ID" value="KAL3266316.1"/>
    <property type="molecule type" value="Genomic_DNA"/>
</dbReference>
<reference evidence="2 3" key="1">
    <citation type="journal article" date="2021" name="BMC Biol.">
        <title>Horizontally acquired antibacterial genes associated with adaptive radiation of ladybird beetles.</title>
        <authorList>
            <person name="Li H.S."/>
            <person name="Tang X.F."/>
            <person name="Huang Y.H."/>
            <person name="Xu Z.Y."/>
            <person name="Chen M.L."/>
            <person name="Du X.Y."/>
            <person name="Qiu B.Y."/>
            <person name="Chen P.T."/>
            <person name="Zhang W."/>
            <person name="Slipinski A."/>
            <person name="Escalona H.E."/>
            <person name="Waterhouse R.M."/>
            <person name="Zwick A."/>
            <person name="Pang H."/>
        </authorList>
    </citation>
    <scope>NUCLEOTIDE SEQUENCE [LARGE SCALE GENOMIC DNA]</scope>
    <source>
        <strain evidence="2">SYSU2018</strain>
    </source>
</reference>
<dbReference type="InterPro" id="IPR036179">
    <property type="entry name" value="Ig-like_dom_sf"/>
</dbReference>
<dbReference type="Gene3D" id="2.60.40.10">
    <property type="entry name" value="Immunoglobulins"/>
    <property type="match status" value="1"/>
</dbReference>
<dbReference type="InterPro" id="IPR013783">
    <property type="entry name" value="Ig-like_fold"/>
</dbReference>
<organism evidence="2 3">
    <name type="scientific">Cryptolaemus montrouzieri</name>
    <dbReference type="NCBI Taxonomy" id="559131"/>
    <lineage>
        <taxon>Eukaryota</taxon>
        <taxon>Metazoa</taxon>
        <taxon>Ecdysozoa</taxon>
        <taxon>Arthropoda</taxon>
        <taxon>Hexapoda</taxon>
        <taxon>Insecta</taxon>
        <taxon>Pterygota</taxon>
        <taxon>Neoptera</taxon>
        <taxon>Endopterygota</taxon>
        <taxon>Coleoptera</taxon>
        <taxon>Polyphaga</taxon>
        <taxon>Cucujiformia</taxon>
        <taxon>Coccinelloidea</taxon>
        <taxon>Coccinellidae</taxon>
        <taxon>Scymninae</taxon>
        <taxon>Scymnini</taxon>
        <taxon>Cryptolaemus</taxon>
    </lineage>
</organism>
<name>A0ABD2MIV4_9CUCU</name>
<evidence type="ECO:0000313" key="2">
    <source>
        <dbReference type="EMBL" id="KAL3266316.1"/>
    </source>
</evidence>
<protein>
    <recommendedName>
        <fullName evidence="1">Ig-like domain-containing protein</fullName>
    </recommendedName>
</protein>
<evidence type="ECO:0000259" key="1">
    <source>
        <dbReference type="PROSITE" id="PS50835"/>
    </source>
</evidence>
<feature type="domain" description="Ig-like" evidence="1">
    <location>
        <begin position="1"/>
        <end position="89"/>
    </location>
</feature>
<sequence length="195" mass="22128">MAQGSVVVSQNIAVKVVNSTFFVSCYDPTNKTVAITWVGPHGRLGHRTRPTVQTASDGTRILFINTTLDDSGKYVCSSSENDRAEFWLTVEELYTKMTRRDSQFRKNLLYFPRFPSLEDMTASNTPSFRVLMATNVLCGTLARRTLLKPSLQFRDPPCEHLREAQSYSGHKIWVSSHQKLYHGSENGRCGRRIPH</sequence>
<dbReference type="PROSITE" id="PS50835">
    <property type="entry name" value="IG_LIKE"/>
    <property type="match status" value="1"/>
</dbReference>